<dbReference type="EMBL" id="CAJJDN010000169">
    <property type="protein sequence ID" value="CAD8126689.1"/>
    <property type="molecule type" value="Genomic_DNA"/>
</dbReference>
<sequence length="88" mass="10664">MDKLFRQQKQRCNSLLHNIKKQPSKFFPKQSDIHLRDIITLFLKIIQENKIPLEIVFEDELIMYVEDLLNNYLRIFKNSLALRSCIRD</sequence>
<proteinExistence type="predicted"/>
<name>A0A8S1RIB6_9CILI</name>
<comment type="caution">
    <text evidence="1">The sequence shown here is derived from an EMBL/GenBank/DDBJ whole genome shotgun (WGS) entry which is preliminary data.</text>
</comment>
<dbReference type="AlphaFoldDB" id="A0A8S1RIB6"/>
<evidence type="ECO:0000313" key="1">
    <source>
        <dbReference type="EMBL" id="CAD8126689.1"/>
    </source>
</evidence>
<keyword evidence="2" id="KW-1185">Reference proteome</keyword>
<protein>
    <submittedName>
        <fullName evidence="1">Uncharacterized protein</fullName>
    </submittedName>
</protein>
<reference evidence="1" key="1">
    <citation type="submission" date="2021-01" db="EMBL/GenBank/DDBJ databases">
        <authorList>
            <consortium name="Genoscope - CEA"/>
            <person name="William W."/>
        </authorList>
    </citation>
    <scope>NUCLEOTIDE SEQUENCE</scope>
</reference>
<evidence type="ECO:0000313" key="2">
    <source>
        <dbReference type="Proteomes" id="UP000692954"/>
    </source>
</evidence>
<dbReference type="Proteomes" id="UP000692954">
    <property type="component" value="Unassembled WGS sequence"/>
</dbReference>
<gene>
    <name evidence="1" type="ORF">PSON_ATCC_30995.1.T1690087</name>
</gene>
<organism evidence="1 2">
    <name type="scientific">Paramecium sonneborni</name>
    <dbReference type="NCBI Taxonomy" id="65129"/>
    <lineage>
        <taxon>Eukaryota</taxon>
        <taxon>Sar</taxon>
        <taxon>Alveolata</taxon>
        <taxon>Ciliophora</taxon>
        <taxon>Intramacronucleata</taxon>
        <taxon>Oligohymenophorea</taxon>
        <taxon>Peniculida</taxon>
        <taxon>Parameciidae</taxon>
        <taxon>Paramecium</taxon>
    </lineage>
</organism>
<accession>A0A8S1RIB6</accession>